<reference evidence="3 4" key="1">
    <citation type="journal article" date="2016" name="Nat. Commun.">
        <title>Thousands of microbial genomes shed light on interconnected biogeochemical processes in an aquifer system.</title>
        <authorList>
            <person name="Anantharaman K."/>
            <person name="Brown C.T."/>
            <person name="Hug L.A."/>
            <person name="Sharon I."/>
            <person name="Castelle C.J."/>
            <person name="Probst A.J."/>
            <person name="Thomas B.C."/>
            <person name="Singh A."/>
            <person name="Wilkins M.J."/>
            <person name="Karaoz U."/>
            <person name="Brodie E.L."/>
            <person name="Williams K.H."/>
            <person name="Hubbard S.S."/>
            <person name="Banfield J.F."/>
        </authorList>
    </citation>
    <scope>NUCLEOTIDE SEQUENCE [LARGE SCALE GENOMIC DNA]</scope>
</reference>
<dbReference type="InterPro" id="IPR051055">
    <property type="entry name" value="PIF1_helicase"/>
</dbReference>
<evidence type="ECO:0000313" key="4">
    <source>
        <dbReference type="Proteomes" id="UP000176444"/>
    </source>
</evidence>
<dbReference type="AlphaFoldDB" id="A0A1F4UPJ2"/>
<comment type="caution">
    <text evidence="3">The sequence shown here is derived from an EMBL/GenBank/DDBJ whole genome shotgun (WGS) entry which is preliminary data.</text>
</comment>
<gene>
    <name evidence="3" type="ORF">A2713_01460</name>
</gene>
<accession>A0A1F4UPJ2</accession>
<dbReference type="GO" id="GO:0003678">
    <property type="term" value="F:DNA helicase activity"/>
    <property type="evidence" value="ECO:0007669"/>
    <property type="project" value="InterPro"/>
</dbReference>
<name>A0A1F4UPJ2_UNCKA</name>
<dbReference type="InterPro" id="IPR010285">
    <property type="entry name" value="DNA_helicase_pif1-like_DEAD"/>
</dbReference>
<dbReference type="InterPro" id="IPR027417">
    <property type="entry name" value="P-loop_NTPase"/>
</dbReference>
<dbReference type="PANTHER" id="PTHR47642">
    <property type="entry name" value="ATP-DEPENDENT DNA HELICASE"/>
    <property type="match status" value="1"/>
</dbReference>
<feature type="domain" description="UvrD-like helicase C-terminal" evidence="2">
    <location>
        <begin position="361"/>
        <end position="401"/>
    </location>
</feature>
<dbReference type="CDD" id="cd18809">
    <property type="entry name" value="SF1_C_RecD"/>
    <property type="match status" value="1"/>
</dbReference>
<feature type="domain" description="DNA helicase Pif1-like DEAD-box helicase" evidence="1">
    <location>
        <begin position="5"/>
        <end position="205"/>
    </location>
</feature>
<dbReference type="Pfam" id="PF13538">
    <property type="entry name" value="UvrD_C_2"/>
    <property type="match status" value="1"/>
</dbReference>
<dbReference type="InterPro" id="IPR027785">
    <property type="entry name" value="UvrD-like_helicase_C"/>
</dbReference>
<dbReference type="GO" id="GO:0006281">
    <property type="term" value="P:DNA repair"/>
    <property type="evidence" value="ECO:0007669"/>
    <property type="project" value="InterPro"/>
</dbReference>
<dbReference type="GO" id="GO:0000723">
    <property type="term" value="P:telomere maintenance"/>
    <property type="evidence" value="ECO:0007669"/>
    <property type="project" value="InterPro"/>
</dbReference>
<dbReference type="PANTHER" id="PTHR47642:SF5">
    <property type="entry name" value="ATP-DEPENDENT DNA HELICASE"/>
    <property type="match status" value="1"/>
</dbReference>
<evidence type="ECO:0000259" key="1">
    <source>
        <dbReference type="Pfam" id="PF05970"/>
    </source>
</evidence>
<dbReference type="Gene3D" id="3.40.50.300">
    <property type="entry name" value="P-loop containing nucleotide triphosphate hydrolases"/>
    <property type="match status" value="2"/>
</dbReference>
<evidence type="ECO:0000313" key="3">
    <source>
        <dbReference type="EMBL" id="OGC46700.1"/>
    </source>
</evidence>
<sequence length="433" mass="48976">MDIQLSNEFKNAINLIETSGKNIFITGNAGTGKSTLLTYFTKVTDRNFAVLAPTGVAALNVSGQTIHSFFGFKPDITLNSVKKVRDASIFENLEILIIDEISMVRADLFDCMEKALRINKKSNLPFGGVQLVVIGDLNQLPPVVTRDEEHIFSGSAGSLYDSPYFFSSEAFKNSSFEVVVLTKIYRQSDENFLALLNSVRNNTLSEQDIYTINARVDPEYIPDPEDFTIHLTTTNKRAFELNEFQLSKVFGEIFNFKGSTVGNFDIRQLPVEETIVLKVGAQVMMLNNDREKRWVNGSLGKITNIIREEDYEDIIEVMLDNGEIVEVNSHTWDIFRYEFDKSSKKLVASVVGSYTQYPMKLAWAVTIHKSQGKTFDQVVIDTDRGIFAHGQLYVALSRCRTLDGIILKKPITKRDLITDSKISEFMGRIYQLR</sequence>
<dbReference type="FunFam" id="3.40.50.300:FF:001498">
    <property type="entry name" value="ATP-dependent DNA helicase"/>
    <property type="match status" value="1"/>
</dbReference>
<dbReference type="SUPFAM" id="SSF52540">
    <property type="entry name" value="P-loop containing nucleoside triphosphate hydrolases"/>
    <property type="match status" value="2"/>
</dbReference>
<protein>
    <submittedName>
        <fullName evidence="3">Uncharacterized protein</fullName>
    </submittedName>
</protein>
<proteinExistence type="predicted"/>
<evidence type="ECO:0000259" key="2">
    <source>
        <dbReference type="Pfam" id="PF13538"/>
    </source>
</evidence>
<dbReference type="Proteomes" id="UP000176444">
    <property type="component" value="Unassembled WGS sequence"/>
</dbReference>
<organism evidence="3 4">
    <name type="scientific">candidate division WWE3 bacterium RIFCSPHIGHO2_01_FULL_35_17</name>
    <dbReference type="NCBI Taxonomy" id="1802614"/>
    <lineage>
        <taxon>Bacteria</taxon>
        <taxon>Katanobacteria</taxon>
    </lineage>
</organism>
<dbReference type="EMBL" id="MEUX01000031">
    <property type="protein sequence ID" value="OGC46700.1"/>
    <property type="molecule type" value="Genomic_DNA"/>
</dbReference>
<dbReference type="Pfam" id="PF05970">
    <property type="entry name" value="PIF1"/>
    <property type="match status" value="1"/>
</dbReference>